<keyword evidence="2" id="KW-0378">Hydrolase</keyword>
<dbReference type="InterPro" id="IPR029058">
    <property type="entry name" value="AB_hydrolase_fold"/>
</dbReference>
<dbReference type="PANTHER" id="PTHR43037">
    <property type="entry name" value="UNNAMED PRODUCT-RELATED"/>
    <property type="match status" value="1"/>
</dbReference>
<evidence type="ECO:0008006" key="5">
    <source>
        <dbReference type="Google" id="ProtNLM"/>
    </source>
</evidence>
<keyword evidence="4" id="KW-1185">Reference proteome</keyword>
<dbReference type="AlphaFoldDB" id="A0A1L9BG63"/>
<accession>A0A1L9BG63</accession>
<reference evidence="3 4" key="2">
    <citation type="submission" date="2016-12" db="EMBL/GenBank/DDBJ databases">
        <title>Draft Genome Sequence of Cystobacter ferrugineus Strain Cbfe23.</title>
        <authorList>
            <person name="Akbar S."/>
            <person name="Dowd S.E."/>
            <person name="Stevens D.C."/>
        </authorList>
    </citation>
    <scope>NUCLEOTIDE SEQUENCE [LARGE SCALE GENOMIC DNA]</scope>
    <source>
        <strain evidence="3 4">Cbfe23</strain>
    </source>
</reference>
<dbReference type="InterPro" id="IPR050955">
    <property type="entry name" value="Plant_Biomass_Hydrol_Est"/>
</dbReference>
<evidence type="ECO:0000313" key="4">
    <source>
        <dbReference type="Proteomes" id="UP000182229"/>
    </source>
</evidence>
<dbReference type="RefSeq" id="WP_071897706.1">
    <property type="nucleotide sequence ID" value="NZ_MPIN01000002.1"/>
</dbReference>
<comment type="caution">
    <text evidence="3">The sequence shown here is derived from an EMBL/GenBank/DDBJ whole genome shotgun (WGS) entry which is preliminary data.</text>
</comment>
<sequence length="245" mass="26799">MGAVTMVLVAWLMAGSPAQEVSPPGTPGSFVARTLTLRGVSYSYSVYLPPNYRPGQGWPVILALHGASSRGTEGTLPRSQRLAAAVRLYPERYPALLVLPQCPPGADWSGDVAEFALRAVDRTLVEYGGDRRRVYLTGESIGAQGALRFAARFPDRFAAVLSVSERSADRSVVERLKGVPLWMWHGDADKEVPVSESRAFLELFKAVGNTSVRYTELPGLGHDIFDTVYLDEAVSTWLFAQRRAQ</sequence>
<dbReference type="GO" id="GO:0016787">
    <property type="term" value="F:hydrolase activity"/>
    <property type="evidence" value="ECO:0007669"/>
    <property type="project" value="UniProtKB-KW"/>
</dbReference>
<dbReference type="InterPro" id="IPR000801">
    <property type="entry name" value="Esterase-like"/>
</dbReference>
<protein>
    <recommendedName>
        <fullName evidence="5">Phospholipase</fullName>
    </recommendedName>
</protein>
<evidence type="ECO:0000313" key="3">
    <source>
        <dbReference type="EMBL" id="OJH41247.1"/>
    </source>
</evidence>
<evidence type="ECO:0000256" key="1">
    <source>
        <dbReference type="ARBA" id="ARBA00022729"/>
    </source>
</evidence>
<dbReference type="SUPFAM" id="SSF53474">
    <property type="entry name" value="alpha/beta-Hydrolases"/>
    <property type="match status" value="1"/>
</dbReference>
<evidence type="ECO:0000256" key="2">
    <source>
        <dbReference type="ARBA" id="ARBA00022801"/>
    </source>
</evidence>
<dbReference type="Proteomes" id="UP000182229">
    <property type="component" value="Unassembled WGS sequence"/>
</dbReference>
<dbReference type="PANTHER" id="PTHR43037:SF5">
    <property type="entry name" value="FERULOYL ESTERASE"/>
    <property type="match status" value="1"/>
</dbReference>
<reference evidence="4" key="1">
    <citation type="submission" date="2016-11" db="EMBL/GenBank/DDBJ databases">
        <authorList>
            <person name="Shukria A."/>
            <person name="Stevens D.C."/>
        </authorList>
    </citation>
    <scope>NUCLEOTIDE SEQUENCE [LARGE SCALE GENOMIC DNA]</scope>
    <source>
        <strain evidence="4">Cbfe23</strain>
    </source>
</reference>
<gene>
    <name evidence="3" type="ORF">BON30_10245</name>
</gene>
<dbReference type="Gene3D" id="3.40.50.1820">
    <property type="entry name" value="alpha/beta hydrolase"/>
    <property type="match status" value="1"/>
</dbReference>
<proteinExistence type="predicted"/>
<dbReference type="EMBL" id="MPIN01000002">
    <property type="protein sequence ID" value="OJH41247.1"/>
    <property type="molecule type" value="Genomic_DNA"/>
</dbReference>
<dbReference type="Pfam" id="PF00756">
    <property type="entry name" value="Esterase"/>
    <property type="match status" value="1"/>
</dbReference>
<keyword evidence="1" id="KW-0732">Signal</keyword>
<name>A0A1L9BG63_9BACT</name>
<organism evidence="3 4">
    <name type="scientific">Cystobacter ferrugineus</name>
    <dbReference type="NCBI Taxonomy" id="83449"/>
    <lineage>
        <taxon>Bacteria</taxon>
        <taxon>Pseudomonadati</taxon>
        <taxon>Myxococcota</taxon>
        <taxon>Myxococcia</taxon>
        <taxon>Myxococcales</taxon>
        <taxon>Cystobacterineae</taxon>
        <taxon>Archangiaceae</taxon>
        <taxon>Cystobacter</taxon>
    </lineage>
</organism>